<feature type="compositionally biased region" description="Acidic residues" evidence="1">
    <location>
        <begin position="14"/>
        <end position="24"/>
    </location>
</feature>
<feature type="compositionally biased region" description="Basic and acidic residues" evidence="1">
    <location>
        <begin position="1"/>
        <end position="13"/>
    </location>
</feature>
<protein>
    <recommendedName>
        <fullName evidence="3">RanBD1 domain-containing protein</fullName>
    </recommendedName>
</protein>
<evidence type="ECO:0000256" key="1">
    <source>
        <dbReference type="SAM" id="MobiDB-lite"/>
    </source>
</evidence>
<dbReference type="EMBL" id="OIVN01004768">
    <property type="protein sequence ID" value="SPD19149.1"/>
    <property type="molecule type" value="Genomic_DNA"/>
</dbReference>
<feature type="region of interest" description="Disordered" evidence="1">
    <location>
        <begin position="1"/>
        <end position="29"/>
    </location>
</feature>
<reference evidence="2" key="1">
    <citation type="submission" date="2018-02" db="EMBL/GenBank/DDBJ databases">
        <authorList>
            <person name="Cohen D.B."/>
            <person name="Kent A.D."/>
        </authorList>
    </citation>
    <scope>NUCLEOTIDE SEQUENCE</scope>
</reference>
<gene>
    <name evidence="2" type="ORF">FSB_LOCUS47031</name>
</gene>
<sequence length="121" mass="13631">MASTEPEHEHREDEEAPANDDEDTGAQVTPIVKLEEVAVTTGEEDETSILDLKLSFTNSIKMGTNGKREALVPSGEHRYSWRKVEGENAANKMKEREKKEYLISLRMNNNSTVWASYCSKA</sequence>
<evidence type="ECO:0008006" key="3">
    <source>
        <dbReference type="Google" id="ProtNLM"/>
    </source>
</evidence>
<evidence type="ECO:0000313" key="2">
    <source>
        <dbReference type="EMBL" id="SPD19149.1"/>
    </source>
</evidence>
<dbReference type="AlphaFoldDB" id="A0A2N9I567"/>
<name>A0A2N9I567_FAGSY</name>
<accession>A0A2N9I567</accession>
<organism evidence="2">
    <name type="scientific">Fagus sylvatica</name>
    <name type="common">Beechnut</name>
    <dbReference type="NCBI Taxonomy" id="28930"/>
    <lineage>
        <taxon>Eukaryota</taxon>
        <taxon>Viridiplantae</taxon>
        <taxon>Streptophyta</taxon>
        <taxon>Embryophyta</taxon>
        <taxon>Tracheophyta</taxon>
        <taxon>Spermatophyta</taxon>
        <taxon>Magnoliopsida</taxon>
        <taxon>eudicotyledons</taxon>
        <taxon>Gunneridae</taxon>
        <taxon>Pentapetalae</taxon>
        <taxon>rosids</taxon>
        <taxon>fabids</taxon>
        <taxon>Fagales</taxon>
        <taxon>Fagaceae</taxon>
        <taxon>Fagus</taxon>
    </lineage>
</organism>
<proteinExistence type="predicted"/>